<feature type="transmembrane region" description="Helical" evidence="10">
    <location>
        <begin position="6"/>
        <end position="25"/>
    </location>
</feature>
<protein>
    <recommendedName>
        <fullName evidence="3">Protease PrsW</fullName>
    </recommendedName>
</protein>
<evidence type="ECO:0000256" key="7">
    <source>
        <dbReference type="ARBA" id="ARBA00022801"/>
    </source>
</evidence>
<evidence type="ECO:0000256" key="4">
    <source>
        <dbReference type="ARBA" id="ARBA00022475"/>
    </source>
</evidence>
<evidence type="ECO:0000256" key="3">
    <source>
        <dbReference type="ARBA" id="ARBA00018997"/>
    </source>
</evidence>
<keyword evidence="9 10" id="KW-0472">Membrane</keyword>
<gene>
    <name evidence="11" type="ORF">A3F47_02060</name>
</gene>
<dbReference type="GO" id="GO:0006508">
    <property type="term" value="P:proteolysis"/>
    <property type="evidence" value="ECO:0007669"/>
    <property type="project" value="UniProtKB-KW"/>
</dbReference>
<feature type="transmembrane region" description="Helical" evidence="10">
    <location>
        <begin position="190"/>
        <end position="212"/>
    </location>
</feature>
<dbReference type="AlphaFoldDB" id="A0A1G2I3I6"/>
<evidence type="ECO:0000256" key="2">
    <source>
        <dbReference type="ARBA" id="ARBA00009165"/>
    </source>
</evidence>
<dbReference type="InterPro" id="IPR026898">
    <property type="entry name" value="PrsW"/>
</dbReference>
<feature type="transmembrane region" description="Helical" evidence="10">
    <location>
        <begin position="115"/>
        <end position="136"/>
    </location>
</feature>
<feature type="transmembrane region" description="Helical" evidence="10">
    <location>
        <begin position="37"/>
        <end position="62"/>
    </location>
</feature>
<comment type="subcellular location">
    <subcellularLocation>
        <location evidence="1">Cell membrane</location>
        <topology evidence="1">Multi-pass membrane protein</topology>
    </subcellularLocation>
</comment>
<evidence type="ECO:0000256" key="9">
    <source>
        <dbReference type="ARBA" id="ARBA00023136"/>
    </source>
</evidence>
<keyword evidence="6 10" id="KW-0812">Transmembrane</keyword>
<keyword evidence="8 10" id="KW-1133">Transmembrane helix</keyword>
<dbReference type="PANTHER" id="PTHR36844">
    <property type="entry name" value="PROTEASE PRSW"/>
    <property type="match status" value="1"/>
</dbReference>
<dbReference type="GO" id="GO:0008233">
    <property type="term" value="F:peptidase activity"/>
    <property type="evidence" value="ECO:0007669"/>
    <property type="project" value="UniProtKB-KW"/>
</dbReference>
<evidence type="ECO:0000256" key="8">
    <source>
        <dbReference type="ARBA" id="ARBA00022989"/>
    </source>
</evidence>
<dbReference type="PANTHER" id="PTHR36844:SF1">
    <property type="entry name" value="PROTEASE PRSW"/>
    <property type="match status" value="1"/>
</dbReference>
<dbReference type="InterPro" id="IPR023596">
    <property type="entry name" value="Peptidase_PrsW_arch/bac"/>
</dbReference>
<dbReference type="Pfam" id="PF13367">
    <property type="entry name" value="PrsW-protease"/>
    <property type="match status" value="1"/>
</dbReference>
<feature type="transmembrane region" description="Helical" evidence="10">
    <location>
        <begin position="156"/>
        <end position="178"/>
    </location>
</feature>
<keyword evidence="4" id="KW-1003">Cell membrane</keyword>
<evidence type="ECO:0000256" key="10">
    <source>
        <dbReference type="SAM" id="Phobius"/>
    </source>
</evidence>
<dbReference type="Proteomes" id="UP000179214">
    <property type="component" value="Unassembled WGS sequence"/>
</dbReference>
<organism evidence="11 12">
    <name type="scientific">Candidatus Staskawiczbacteria bacterium RIFCSPHIGHO2_12_FULL_38_11</name>
    <dbReference type="NCBI Taxonomy" id="1802209"/>
    <lineage>
        <taxon>Bacteria</taxon>
        <taxon>Candidatus Staskawicziibacteriota</taxon>
    </lineage>
</organism>
<dbReference type="GO" id="GO:0005886">
    <property type="term" value="C:plasma membrane"/>
    <property type="evidence" value="ECO:0007669"/>
    <property type="project" value="UniProtKB-SubCell"/>
</dbReference>
<keyword evidence="5" id="KW-0645">Protease</keyword>
<sequence length="248" mass="28600">MEYYRLILYIIFGTLPSLAWLFYYLKKDLHPEPKKMILKVFLYGALITIPALLIQIALAKLLTQIQYNDFFKTFPIAIEAVKWFIVIALTEELLKYFVVKWTILKNKELDEPLDIMLYMVVAALGFSALENILYLFTPAYNMSFSTIITTTVVISFIRFIGATFLHTLCSALLGYFLALSFFKTRQRLPLTVIGILLAVLLHGLYDFSIMTLDAPMNFILPIIIVLALALFMVYDFDEIKKIKSICKI</sequence>
<evidence type="ECO:0000256" key="5">
    <source>
        <dbReference type="ARBA" id="ARBA00022670"/>
    </source>
</evidence>
<evidence type="ECO:0000256" key="6">
    <source>
        <dbReference type="ARBA" id="ARBA00022692"/>
    </source>
</evidence>
<evidence type="ECO:0000313" key="12">
    <source>
        <dbReference type="Proteomes" id="UP000179214"/>
    </source>
</evidence>
<name>A0A1G2I3I6_9BACT</name>
<proteinExistence type="inferred from homology"/>
<dbReference type="EMBL" id="MHOV01000035">
    <property type="protein sequence ID" value="OGZ69394.1"/>
    <property type="molecule type" value="Genomic_DNA"/>
</dbReference>
<reference evidence="11 12" key="1">
    <citation type="journal article" date="2016" name="Nat. Commun.">
        <title>Thousands of microbial genomes shed light on interconnected biogeochemical processes in an aquifer system.</title>
        <authorList>
            <person name="Anantharaman K."/>
            <person name="Brown C.T."/>
            <person name="Hug L.A."/>
            <person name="Sharon I."/>
            <person name="Castelle C.J."/>
            <person name="Probst A.J."/>
            <person name="Thomas B.C."/>
            <person name="Singh A."/>
            <person name="Wilkins M.J."/>
            <person name="Karaoz U."/>
            <person name="Brodie E.L."/>
            <person name="Williams K.H."/>
            <person name="Hubbard S.S."/>
            <person name="Banfield J.F."/>
        </authorList>
    </citation>
    <scope>NUCLEOTIDE SEQUENCE [LARGE SCALE GENOMIC DNA]</scope>
</reference>
<evidence type="ECO:0000313" key="11">
    <source>
        <dbReference type="EMBL" id="OGZ69394.1"/>
    </source>
</evidence>
<dbReference type="PIRSF" id="PIRSF016933">
    <property type="entry name" value="PrsW"/>
    <property type="match status" value="1"/>
</dbReference>
<comment type="similarity">
    <text evidence="2">Belongs to the protease PrsW family.</text>
</comment>
<comment type="caution">
    <text evidence="11">The sequence shown here is derived from an EMBL/GenBank/DDBJ whole genome shotgun (WGS) entry which is preliminary data.</text>
</comment>
<accession>A0A1G2I3I6</accession>
<evidence type="ECO:0000256" key="1">
    <source>
        <dbReference type="ARBA" id="ARBA00004651"/>
    </source>
</evidence>
<keyword evidence="7" id="KW-0378">Hydrolase</keyword>
<feature type="transmembrane region" description="Helical" evidence="10">
    <location>
        <begin position="218"/>
        <end position="236"/>
    </location>
</feature>